<evidence type="ECO:0000256" key="6">
    <source>
        <dbReference type="RuleBase" id="RU364113"/>
    </source>
</evidence>
<keyword evidence="9" id="KW-0378">Hydrolase</keyword>
<comment type="caution">
    <text evidence="9">The sequence shown here is derived from an EMBL/GenBank/DDBJ whole genome shotgun (WGS) entry which is preliminary data.</text>
</comment>
<dbReference type="GO" id="GO:0008233">
    <property type="term" value="F:peptidase activity"/>
    <property type="evidence" value="ECO:0007669"/>
    <property type="project" value="UniProtKB-KW"/>
</dbReference>
<dbReference type="InterPro" id="IPR050710">
    <property type="entry name" value="Band7/mec-2_domain"/>
</dbReference>
<dbReference type="NCBIfam" id="TIGR01933">
    <property type="entry name" value="hflK"/>
    <property type="match status" value="1"/>
</dbReference>
<evidence type="ECO:0000256" key="1">
    <source>
        <dbReference type="ARBA" id="ARBA00004167"/>
    </source>
</evidence>
<dbReference type="GO" id="GO:0006508">
    <property type="term" value="P:proteolysis"/>
    <property type="evidence" value="ECO:0007669"/>
    <property type="project" value="UniProtKB-KW"/>
</dbReference>
<dbReference type="CDD" id="cd03404">
    <property type="entry name" value="SPFH_HflK"/>
    <property type="match status" value="1"/>
</dbReference>
<evidence type="ECO:0000313" key="10">
    <source>
        <dbReference type="Proteomes" id="UP001620408"/>
    </source>
</evidence>
<dbReference type="InterPro" id="IPR010201">
    <property type="entry name" value="HflK"/>
</dbReference>
<evidence type="ECO:0000256" key="5">
    <source>
        <dbReference type="ARBA" id="ARBA00023136"/>
    </source>
</evidence>
<dbReference type="InterPro" id="IPR001107">
    <property type="entry name" value="Band_7"/>
</dbReference>
<comment type="similarity">
    <text evidence="2 6">Belongs to the band 7/mec-2 family. HflK subfamily.</text>
</comment>
<feature type="domain" description="Band 7" evidence="8">
    <location>
        <begin position="63"/>
        <end position="260"/>
    </location>
</feature>
<dbReference type="Pfam" id="PF12221">
    <property type="entry name" value="HflK_N"/>
    <property type="match status" value="1"/>
</dbReference>
<comment type="subcellular location">
    <subcellularLocation>
        <location evidence="1">Membrane</location>
        <topology evidence="1">Single-pass membrane protein</topology>
    </subcellularLocation>
</comment>
<feature type="region of interest" description="Disordered" evidence="7">
    <location>
        <begin position="368"/>
        <end position="388"/>
    </location>
</feature>
<evidence type="ECO:0000256" key="4">
    <source>
        <dbReference type="ARBA" id="ARBA00022989"/>
    </source>
</evidence>
<comment type="subunit">
    <text evidence="6">HflC and HflK may interact to form a multimeric complex.</text>
</comment>
<name>A0ABW8KA71_9GAMM</name>
<reference evidence="9 10" key="1">
    <citation type="submission" date="2020-10" db="EMBL/GenBank/DDBJ databases">
        <title>Phylogeny of dyella-like bacteria.</title>
        <authorList>
            <person name="Fu J."/>
        </authorList>
    </citation>
    <scope>NUCLEOTIDE SEQUENCE [LARGE SCALE GENOMIC DNA]</scope>
    <source>
        <strain evidence="9 10">BB4</strain>
    </source>
</reference>
<accession>A0ABW8KA71</accession>
<evidence type="ECO:0000256" key="3">
    <source>
        <dbReference type="ARBA" id="ARBA00022692"/>
    </source>
</evidence>
<dbReference type="Gene3D" id="3.30.479.30">
    <property type="entry name" value="Band 7 domain"/>
    <property type="match status" value="1"/>
</dbReference>
<sequence length="388" mass="41380">MAWNEPGNNGQRDPWGKNRPTGGKSGLDDLLKQLKARLSRLGGGPGGVLTIVVALLLASLLLSSYTIVDARQAAVVLRFGQYSRTLGPGFHFKLPRPIETVSKVSTTEVRSVSDKVRMLTSDENIISVDFNVQYQVSDARKYLFSVSGAPEDTLRQAAEAAVRSVVGANVMDNILTSPGAEAVTATPAVASTAATPVVAAQAAVTQTAAAAQTRDTLQQQTREILQATLNSYDSGLAVTDVSFQNVSPPQEVKDAFDDVNAAREDKQGTENKARAYASQVVPVARGEAARIAAQAQGYGAERVARATGDASRFNLILKEYHAAPEVTRRRLWLETVEDVMSNNPKVLDGTGGRNMIYLPLDRAAAKDLPAVMQSSGNVDSTTGKEKQP</sequence>
<gene>
    <name evidence="9" type="primary">hflK</name>
    <name evidence="9" type="ORF">ISS97_21140</name>
</gene>
<dbReference type="InterPro" id="IPR001972">
    <property type="entry name" value="Stomatin_HflK_fam"/>
</dbReference>
<dbReference type="InterPro" id="IPR036013">
    <property type="entry name" value="Band_7/SPFH_dom_sf"/>
</dbReference>
<keyword evidence="3 6" id="KW-0812">Transmembrane</keyword>
<evidence type="ECO:0000256" key="7">
    <source>
        <dbReference type="SAM" id="MobiDB-lite"/>
    </source>
</evidence>
<keyword evidence="4 6" id="KW-1133">Transmembrane helix</keyword>
<keyword evidence="9" id="KW-0645">Protease</keyword>
<feature type="compositionally biased region" description="Polar residues" evidence="7">
    <location>
        <begin position="1"/>
        <end position="11"/>
    </location>
</feature>
<dbReference type="SUPFAM" id="SSF117892">
    <property type="entry name" value="Band 7/SPFH domain"/>
    <property type="match status" value="1"/>
</dbReference>
<comment type="function">
    <text evidence="6">HflC and HflK could encode or regulate a protease.</text>
</comment>
<dbReference type="Proteomes" id="UP001620408">
    <property type="component" value="Unassembled WGS sequence"/>
</dbReference>
<dbReference type="PANTHER" id="PTHR43327">
    <property type="entry name" value="STOMATIN-LIKE PROTEIN 2, MITOCHONDRIAL"/>
    <property type="match status" value="1"/>
</dbReference>
<feature type="transmembrane region" description="Helical" evidence="6">
    <location>
        <begin position="47"/>
        <end position="68"/>
    </location>
</feature>
<keyword evidence="5 6" id="KW-0472">Membrane</keyword>
<organism evidence="9 10">
    <name type="scientific">Dyella koreensis</name>
    <dbReference type="NCBI Taxonomy" id="311235"/>
    <lineage>
        <taxon>Bacteria</taxon>
        <taxon>Pseudomonadati</taxon>
        <taxon>Pseudomonadota</taxon>
        <taxon>Gammaproteobacteria</taxon>
        <taxon>Lysobacterales</taxon>
        <taxon>Rhodanobacteraceae</taxon>
        <taxon>Dyella</taxon>
    </lineage>
</organism>
<dbReference type="PRINTS" id="PR00721">
    <property type="entry name" value="STOMATIN"/>
</dbReference>
<evidence type="ECO:0000259" key="8">
    <source>
        <dbReference type="SMART" id="SM00244"/>
    </source>
</evidence>
<dbReference type="Pfam" id="PF01145">
    <property type="entry name" value="Band_7"/>
    <property type="match status" value="1"/>
</dbReference>
<proteinExistence type="inferred from homology"/>
<dbReference type="RefSeq" id="WP_379984193.1">
    <property type="nucleotide sequence ID" value="NZ_JADIKD010000012.1"/>
</dbReference>
<evidence type="ECO:0000313" key="9">
    <source>
        <dbReference type="EMBL" id="MFK2919780.1"/>
    </source>
</evidence>
<feature type="region of interest" description="Disordered" evidence="7">
    <location>
        <begin position="1"/>
        <end position="22"/>
    </location>
</feature>
<evidence type="ECO:0000256" key="2">
    <source>
        <dbReference type="ARBA" id="ARBA00006971"/>
    </source>
</evidence>
<feature type="compositionally biased region" description="Polar residues" evidence="7">
    <location>
        <begin position="372"/>
        <end position="381"/>
    </location>
</feature>
<dbReference type="EMBL" id="JADIKD010000012">
    <property type="protein sequence ID" value="MFK2919780.1"/>
    <property type="molecule type" value="Genomic_DNA"/>
</dbReference>
<dbReference type="PANTHER" id="PTHR43327:SF2">
    <property type="entry name" value="MODULATOR OF FTSH PROTEASE HFLK"/>
    <property type="match status" value="1"/>
</dbReference>
<dbReference type="InterPro" id="IPR020980">
    <property type="entry name" value="Membrane_HflK_N"/>
</dbReference>
<keyword evidence="10" id="KW-1185">Reference proteome</keyword>
<dbReference type="SMART" id="SM00244">
    <property type="entry name" value="PHB"/>
    <property type="match status" value="1"/>
</dbReference>
<protein>
    <recommendedName>
        <fullName evidence="6">Protein HflK</fullName>
    </recommendedName>
</protein>